<protein>
    <submittedName>
        <fullName evidence="4">FecR family protein</fullName>
    </submittedName>
</protein>
<keyword evidence="1" id="KW-0472">Membrane</keyword>
<organism evidence="4 5">
    <name type="scientific">Filimonas effusa</name>
    <dbReference type="NCBI Taxonomy" id="2508721"/>
    <lineage>
        <taxon>Bacteria</taxon>
        <taxon>Pseudomonadati</taxon>
        <taxon>Bacteroidota</taxon>
        <taxon>Chitinophagia</taxon>
        <taxon>Chitinophagales</taxon>
        <taxon>Chitinophagaceae</taxon>
        <taxon>Filimonas</taxon>
    </lineage>
</organism>
<keyword evidence="5" id="KW-1185">Reference proteome</keyword>
<dbReference type="Proteomes" id="UP000290545">
    <property type="component" value="Unassembled WGS sequence"/>
</dbReference>
<evidence type="ECO:0000259" key="2">
    <source>
        <dbReference type="Pfam" id="PF04773"/>
    </source>
</evidence>
<dbReference type="OrthoDB" id="629393at2"/>
<keyword evidence="1" id="KW-0812">Transmembrane</keyword>
<dbReference type="Pfam" id="PF16344">
    <property type="entry name" value="FecR_C"/>
    <property type="match status" value="1"/>
</dbReference>
<proteinExistence type="predicted"/>
<dbReference type="GO" id="GO:0016989">
    <property type="term" value="F:sigma factor antagonist activity"/>
    <property type="evidence" value="ECO:0007669"/>
    <property type="project" value="TreeGrafter"/>
</dbReference>
<evidence type="ECO:0000256" key="1">
    <source>
        <dbReference type="SAM" id="Phobius"/>
    </source>
</evidence>
<dbReference type="Gene3D" id="2.60.120.1440">
    <property type="match status" value="1"/>
</dbReference>
<feature type="transmembrane region" description="Helical" evidence="1">
    <location>
        <begin position="82"/>
        <end position="101"/>
    </location>
</feature>
<dbReference type="PANTHER" id="PTHR30273">
    <property type="entry name" value="PERIPLASMIC SIGNAL SENSOR AND SIGMA FACTOR ACTIVATOR FECR-RELATED"/>
    <property type="match status" value="1"/>
</dbReference>
<dbReference type="InterPro" id="IPR032508">
    <property type="entry name" value="FecR_C"/>
</dbReference>
<keyword evidence="1" id="KW-1133">Transmembrane helix</keyword>
<dbReference type="InterPro" id="IPR006860">
    <property type="entry name" value="FecR"/>
</dbReference>
<dbReference type="PANTHER" id="PTHR30273:SF2">
    <property type="entry name" value="PROTEIN FECR"/>
    <property type="match status" value="1"/>
</dbReference>
<dbReference type="RefSeq" id="WP_129004450.1">
    <property type="nucleotide sequence ID" value="NZ_SDHZ01000002.1"/>
</dbReference>
<sequence>MITKEEYLILFRKYQQGECTPEEIGLLESFKDDITLPDAEWERSLGNEQEIYGSIKQRLDAHIRAERQEVAVKRSSIIRRSVIWSAAAAVIVVTVSAALWMKGKQPELRRQPVAINRTDSVQPIAPGGDKAYLTMANGAIVDLNDAGNGDITVLNGVQVRKLKDGVIVYRMVDDAGKTTAALAQAYNSITTPRGGQYQVILSDGTKVWLNAASVLKYPAAFPAKERTVELSGEAYFEVARNSKSPFKVQVKGTTVHVLGTHFNINAYNDEKHVKTTLLEGSVKLTSKKSEVLLKPGEQGIVSASSADFDVERVDLDEVVAWKNGFFVFNNEDIHSIMKRISRWYDVDVEFADDFRNKNFGGTVSRFNDVSLVLRALELTGSVHFKMEGRKIIVMP</sequence>
<dbReference type="Pfam" id="PF04773">
    <property type="entry name" value="FecR"/>
    <property type="match status" value="1"/>
</dbReference>
<reference evidence="4 5" key="1">
    <citation type="submission" date="2019-01" db="EMBL/GenBank/DDBJ databases">
        <title>Filimonas sp. strain TTM-71.</title>
        <authorList>
            <person name="Chen W.-M."/>
        </authorList>
    </citation>
    <scope>NUCLEOTIDE SEQUENCE [LARGE SCALE GENOMIC DNA]</scope>
    <source>
        <strain evidence="4 5">TTM-71</strain>
    </source>
</reference>
<evidence type="ECO:0000259" key="3">
    <source>
        <dbReference type="Pfam" id="PF16344"/>
    </source>
</evidence>
<feature type="domain" description="FecR protein" evidence="2">
    <location>
        <begin position="189"/>
        <end position="283"/>
    </location>
</feature>
<dbReference type="FunFam" id="2.60.120.1440:FF:000001">
    <property type="entry name" value="Putative anti-sigma factor"/>
    <property type="match status" value="1"/>
</dbReference>
<feature type="domain" description="Protein FecR C-terminal" evidence="3">
    <location>
        <begin position="326"/>
        <end position="393"/>
    </location>
</feature>
<evidence type="ECO:0000313" key="5">
    <source>
        <dbReference type="Proteomes" id="UP000290545"/>
    </source>
</evidence>
<name>A0A4Q1D6V1_9BACT</name>
<comment type="caution">
    <text evidence="4">The sequence shown here is derived from an EMBL/GenBank/DDBJ whole genome shotgun (WGS) entry which is preliminary data.</text>
</comment>
<dbReference type="Gene3D" id="3.55.50.30">
    <property type="match status" value="1"/>
</dbReference>
<dbReference type="EMBL" id="SDHZ01000002">
    <property type="protein sequence ID" value="RXK83397.1"/>
    <property type="molecule type" value="Genomic_DNA"/>
</dbReference>
<evidence type="ECO:0000313" key="4">
    <source>
        <dbReference type="EMBL" id="RXK83397.1"/>
    </source>
</evidence>
<accession>A0A4Q1D6V1</accession>
<dbReference type="InterPro" id="IPR012373">
    <property type="entry name" value="Ferrdict_sens_TM"/>
</dbReference>
<gene>
    <name evidence="4" type="ORF">ESB13_14975</name>
</gene>
<dbReference type="AlphaFoldDB" id="A0A4Q1D6V1"/>